<evidence type="ECO:0008006" key="3">
    <source>
        <dbReference type="Google" id="ProtNLM"/>
    </source>
</evidence>
<dbReference type="PANTHER" id="PTHR33906:SF1">
    <property type="entry name" value="INTRAFLAGELLAR TRANSPORT PROTEIN 25 HOMOLOG"/>
    <property type="match status" value="1"/>
</dbReference>
<organism evidence="1 2">
    <name type="scientific">Blepharisma stoltei</name>
    <dbReference type="NCBI Taxonomy" id="1481888"/>
    <lineage>
        <taxon>Eukaryota</taxon>
        <taxon>Sar</taxon>
        <taxon>Alveolata</taxon>
        <taxon>Ciliophora</taxon>
        <taxon>Postciliodesmatophora</taxon>
        <taxon>Heterotrichea</taxon>
        <taxon>Heterotrichida</taxon>
        <taxon>Blepharismidae</taxon>
        <taxon>Blepharisma</taxon>
    </lineage>
</organism>
<reference evidence="1" key="1">
    <citation type="submission" date="2021-09" db="EMBL/GenBank/DDBJ databases">
        <authorList>
            <consortium name="AG Swart"/>
            <person name="Singh M."/>
            <person name="Singh A."/>
            <person name="Seah K."/>
            <person name="Emmerich C."/>
        </authorList>
    </citation>
    <scope>NUCLEOTIDE SEQUENCE</scope>
    <source>
        <strain evidence="1">ATCC30299</strain>
    </source>
</reference>
<sequence>MARVLMATSYDEQFPADNILSQPTREFWMSTGVYPQEILIQLTPAKSVRSIRFVSTKVRQIVVEGSEGPHLGNFVKIGETEIGDSRDLQRETVEINSTKVFQYVKFVIASGWNDFVSIHSLRFE</sequence>
<protein>
    <recommendedName>
        <fullName evidence="3">F5/8 type C domain-containing protein</fullName>
    </recommendedName>
</protein>
<dbReference type="EMBL" id="CAJZBQ010000041">
    <property type="protein sequence ID" value="CAG9326775.1"/>
    <property type="molecule type" value="Genomic_DNA"/>
</dbReference>
<name>A0AAU9JMD2_9CILI</name>
<proteinExistence type="predicted"/>
<dbReference type="AlphaFoldDB" id="A0AAU9JMD2"/>
<accession>A0AAU9JMD2</accession>
<dbReference type="SUPFAM" id="SSF49785">
    <property type="entry name" value="Galactose-binding domain-like"/>
    <property type="match status" value="1"/>
</dbReference>
<evidence type="ECO:0000313" key="1">
    <source>
        <dbReference type="EMBL" id="CAG9326775.1"/>
    </source>
</evidence>
<dbReference type="InterPro" id="IPR008979">
    <property type="entry name" value="Galactose-bd-like_sf"/>
</dbReference>
<dbReference type="Proteomes" id="UP001162131">
    <property type="component" value="Unassembled WGS sequence"/>
</dbReference>
<dbReference type="InterPro" id="IPR033558">
    <property type="entry name" value="IFT25"/>
</dbReference>
<dbReference type="GO" id="GO:0042073">
    <property type="term" value="P:intraciliary transport"/>
    <property type="evidence" value="ECO:0007669"/>
    <property type="project" value="InterPro"/>
</dbReference>
<keyword evidence="2" id="KW-1185">Reference proteome</keyword>
<dbReference type="GO" id="GO:0030992">
    <property type="term" value="C:intraciliary transport particle B"/>
    <property type="evidence" value="ECO:0007669"/>
    <property type="project" value="InterPro"/>
</dbReference>
<dbReference type="GO" id="GO:0005929">
    <property type="term" value="C:cilium"/>
    <property type="evidence" value="ECO:0007669"/>
    <property type="project" value="TreeGrafter"/>
</dbReference>
<dbReference type="Gene3D" id="2.60.120.260">
    <property type="entry name" value="Galactose-binding domain-like"/>
    <property type="match status" value="1"/>
</dbReference>
<comment type="caution">
    <text evidence="1">The sequence shown here is derived from an EMBL/GenBank/DDBJ whole genome shotgun (WGS) entry which is preliminary data.</text>
</comment>
<dbReference type="PANTHER" id="PTHR33906">
    <property type="entry name" value="INTRAFLAGELLAR TRANSPORT PROTEIN 25 HOMOLOG"/>
    <property type="match status" value="1"/>
</dbReference>
<evidence type="ECO:0000313" key="2">
    <source>
        <dbReference type="Proteomes" id="UP001162131"/>
    </source>
</evidence>
<gene>
    <name evidence="1" type="ORF">BSTOLATCC_MIC42042</name>
</gene>